<dbReference type="GO" id="GO:0004222">
    <property type="term" value="F:metalloendopeptidase activity"/>
    <property type="evidence" value="ECO:0007669"/>
    <property type="project" value="TreeGrafter"/>
</dbReference>
<dbReference type="InterPro" id="IPR040487">
    <property type="entry name" value="Peptidase_M23_N"/>
</dbReference>
<dbReference type="Pfam" id="PF01551">
    <property type="entry name" value="Peptidase_M23"/>
    <property type="match status" value="1"/>
</dbReference>
<proteinExistence type="predicted"/>
<dbReference type="CDD" id="cd12797">
    <property type="entry name" value="M23_peptidase"/>
    <property type="match status" value="1"/>
</dbReference>
<organism evidence="4 5">
    <name type="scientific">Zoogloea ramigera</name>
    <dbReference type="NCBI Taxonomy" id="350"/>
    <lineage>
        <taxon>Bacteria</taxon>
        <taxon>Pseudomonadati</taxon>
        <taxon>Pseudomonadota</taxon>
        <taxon>Betaproteobacteria</taxon>
        <taxon>Rhodocyclales</taxon>
        <taxon>Zoogloeaceae</taxon>
        <taxon>Zoogloea</taxon>
    </lineage>
</organism>
<evidence type="ECO:0000259" key="2">
    <source>
        <dbReference type="Pfam" id="PF01551"/>
    </source>
</evidence>
<dbReference type="InterPro" id="IPR050570">
    <property type="entry name" value="Cell_wall_metabolism_enzyme"/>
</dbReference>
<evidence type="ECO:0000256" key="1">
    <source>
        <dbReference type="SAM" id="SignalP"/>
    </source>
</evidence>
<dbReference type="Pfam" id="PF18421">
    <property type="entry name" value="Peptidase_M23_N"/>
    <property type="match status" value="1"/>
</dbReference>
<evidence type="ECO:0000259" key="3">
    <source>
        <dbReference type="Pfam" id="PF18421"/>
    </source>
</evidence>
<dbReference type="RefSeq" id="WP_141351752.1">
    <property type="nucleotide sequence ID" value="NZ_BJNV01000030.1"/>
</dbReference>
<feature type="domain" description="Peptidase family M23 N-terminal" evidence="3">
    <location>
        <begin position="36"/>
        <end position="108"/>
    </location>
</feature>
<keyword evidence="1" id="KW-0732">Signal</keyword>
<dbReference type="FunFam" id="2.70.70.10:FF:000019">
    <property type="entry name" value="M23 family peptidase"/>
    <property type="match status" value="1"/>
</dbReference>
<evidence type="ECO:0000313" key="4">
    <source>
        <dbReference type="EMBL" id="GEC95927.1"/>
    </source>
</evidence>
<dbReference type="Gene3D" id="2.70.70.10">
    <property type="entry name" value="Glucose Permease (Domain IIA)"/>
    <property type="match status" value="1"/>
</dbReference>
<gene>
    <name evidence="4" type="ORF">ZRA01_20000</name>
</gene>
<comment type="caution">
    <text evidence="4">The sequence shown here is derived from an EMBL/GenBank/DDBJ whole genome shotgun (WGS) entry which is preliminary data.</text>
</comment>
<dbReference type="EMBL" id="BJNV01000030">
    <property type="protein sequence ID" value="GEC95927.1"/>
    <property type="molecule type" value="Genomic_DNA"/>
</dbReference>
<feature type="chain" id="PRO_5021297662" evidence="1">
    <location>
        <begin position="32"/>
        <end position="286"/>
    </location>
</feature>
<dbReference type="PANTHER" id="PTHR21666:SF285">
    <property type="entry name" value="M23 FAMILY METALLOPEPTIDASE"/>
    <property type="match status" value="1"/>
</dbReference>
<dbReference type="AlphaFoldDB" id="A0A4Y4CY16"/>
<dbReference type="Proteomes" id="UP000318422">
    <property type="component" value="Unassembled WGS sequence"/>
</dbReference>
<accession>A0A4Y4CY16</accession>
<feature type="domain" description="M23ase beta-sheet core" evidence="2">
    <location>
        <begin position="182"/>
        <end position="276"/>
    </location>
</feature>
<sequence>MCDIVPQNKAFVPAITAAALCAALLSATAQADLRPEPVPGGVAEIHVAAAGNPRPEVRFDGRPVLLRQRADGWHAVVGLPLDTPVGEQTIQIGPEGNSRAQTFVVGPKAYPEQRLTIKNPKMVTPPTDELARIAEERERQLAIRSRFRDVPVNRVDLDLPADGRLSSRFGLRRIFNGEPRAPHTGLDVAVPTGTPIRAPADGVVSLVDDLYFNGKTVFVDHGQGFVSMVCHLDQARVEVGQKVARGERLGDAGSSGRATGPHLHWSVYLNGAAVDPALFIAPPKAR</sequence>
<feature type="signal peptide" evidence="1">
    <location>
        <begin position="1"/>
        <end position="31"/>
    </location>
</feature>
<evidence type="ECO:0000313" key="5">
    <source>
        <dbReference type="Proteomes" id="UP000318422"/>
    </source>
</evidence>
<reference evidence="4 5" key="1">
    <citation type="submission" date="2019-06" db="EMBL/GenBank/DDBJ databases">
        <title>Whole genome shotgun sequence of Zoogloea ramigera NBRC 15342.</title>
        <authorList>
            <person name="Hosoyama A."/>
            <person name="Uohara A."/>
            <person name="Ohji S."/>
            <person name="Ichikawa N."/>
        </authorList>
    </citation>
    <scope>NUCLEOTIDE SEQUENCE [LARGE SCALE GENOMIC DNA]</scope>
    <source>
        <strain evidence="4 5">NBRC 15342</strain>
    </source>
</reference>
<dbReference type="OrthoDB" id="9815245at2"/>
<name>A0A4Y4CY16_ZOORA</name>
<dbReference type="InterPro" id="IPR016047">
    <property type="entry name" value="M23ase_b-sheet_dom"/>
</dbReference>
<dbReference type="InterPro" id="IPR011055">
    <property type="entry name" value="Dup_hybrid_motif"/>
</dbReference>
<dbReference type="PANTHER" id="PTHR21666">
    <property type="entry name" value="PEPTIDASE-RELATED"/>
    <property type="match status" value="1"/>
</dbReference>
<protein>
    <submittedName>
        <fullName evidence="4">Uncharacterized protein</fullName>
    </submittedName>
</protein>
<keyword evidence="5" id="KW-1185">Reference proteome</keyword>
<dbReference type="Gene3D" id="2.60.40.1590">
    <property type="entry name" value="Peptidoglycan hydrolase domains"/>
    <property type="match status" value="1"/>
</dbReference>
<dbReference type="SUPFAM" id="SSF51261">
    <property type="entry name" value="Duplicated hybrid motif"/>
    <property type="match status" value="1"/>
</dbReference>